<gene>
    <name evidence="2" type="ORF">BGAL_0172g00220</name>
</gene>
<reference evidence="2 3" key="1">
    <citation type="submission" date="2017-12" db="EMBL/GenBank/DDBJ databases">
        <title>Comparative genomics of Botrytis spp.</title>
        <authorList>
            <person name="Valero-Jimenez C.A."/>
            <person name="Tapia P."/>
            <person name="Veloso J."/>
            <person name="Silva-Moreno E."/>
            <person name="Staats M."/>
            <person name="Valdes J.H."/>
            <person name="Van Kan J.A.L."/>
        </authorList>
    </citation>
    <scope>NUCLEOTIDE SEQUENCE [LARGE SCALE GENOMIC DNA]</scope>
    <source>
        <strain evidence="2 3">MUCL435</strain>
    </source>
</reference>
<feature type="region of interest" description="Disordered" evidence="1">
    <location>
        <begin position="1"/>
        <end position="203"/>
    </location>
</feature>
<dbReference type="Proteomes" id="UP000308671">
    <property type="component" value="Unassembled WGS sequence"/>
</dbReference>
<organism evidence="2 3">
    <name type="scientific">Botrytis galanthina</name>
    <dbReference type="NCBI Taxonomy" id="278940"/>
    <lineage>
        <taxon>Eukaryota</taxon>
        <taxon>Fungi</taxon>
        <taxon>Dikarya</taxon>
        <taxon>Ascomycota</taxon>
        <taxon>Pezizomycotina</taxon>
        <taxon>Leotiomycetes</taxon>
        <taxon>Helotiales</taxon>
        <taxon>Sclerotiniaceae</taxon>
        <taxon>Botrytis</taxon>
    </lineage>
</organism>
<dbReference type="AlphaFoldDB" id="A0A4S8R9G8"/>
<evidence type="ECO:0000313" key="2">
    <source>
        <dbReference type="EMBL" id="THV49944.1"/>
    </source>
</evidence>
<protein>
    <submittedName>
        <fullName evidence="2">Uncharacterized protein</fullName>
    </submittedName>
</protein>
<keyword evidence="3" id="KW-1185">Reference proteome</keyword>
<accession>A0A4S8R9G8</accession>
<evidence type="ECO:0000313" key="3">
    <source>
        <dbReference type="Proteomes" id="UP000308671"/>
    </source>
</evidence>
<evidence type="ECO:0000256" key="1">
    <source>
        <dbReference type="SAM" id="MobiDB-lite"/>
    </source>
</evidence>
<sequence>MASRATPTGLGEQKKKSSPINVPTRQRRRAGSNDRGARTETTAGGAPSTLDPPNMAHKFGKKPTFKDPAIFNVSQKALRSDDESERGDKSPSSDDGNHTDTSGSVNMFHMTDIEKVLPASGERTKSKAKAAPTKGGSSKAAEQTPAEKSSAQKPIRRTTLPIESDSDSPKPKSSRKKRHGTGEEKKSKGKKATKDPAKAGASK</sequence>
<dbReference type="EMBL" id="PQXL01000172">
    <property type="protein sequence ID" value="THV49944.1"/>
    <property type="molecule type" value="Genomic_DNA"/>
</dbReference>
<dbReference type="OrthoDB" id="10589162at2759"/>
<proteinExistence type="predicted"/>
<comment type="caution">
    <text evidence="2">The sequence shown here is derived from an EMBL/GenBank/DDBJ whole genome shotgun (WGS) entry which is preliminary data.</text>
</comment>
<feature type="compositionally biased region" description="Basic and acidic residues" evidence="1">
    <location>
        <begin position="78"/>
        <end position="98"/>
    </location>
</feature>
<feature type="compositionally biased region" description="Basic and acidic residues" evidence="1">
    <location>
        <begin position="180"/>
        <end position="197"/>
    </location>
</feature>
<name>A0A4S8R9G8_9HELO</name>